<accession>K9D396</accession>
<dbReference type="eggNOG" id="ENOG502ZGR9">
    <property type="taxonomic scope" value="Bacteria"/>
</dbReference>
<dbReference type="SUPFAM" id="SSF55846">
    <property type="entry name" value="N-acetylmuramoyl-L-alanine amidase-like"/>
    <property type="match status" value="1"/>
</dbReference>
<dbReference type="Gene3D" id="3.40.80.10">
    <property type="entry name" value="Peptidoglycan recognition protein-like"/>
    <property type="match status" value="1"/>
</dbReference>
<dbReference type="AlphaFoldDB" id="K9D396"/>
<reference evidence="2 3" key="1">
    <citation type="submission" date="2012-09" db="EMBL/GenBank/DDBJ databases">
        <title>The Genome Sequence of Veillonella ratti ACS-216-V-COL6B.</title>
        <authorList>
            <consortium name="The Broad Institute Genome Sequencing Platform"/>
            <person name="Earl A."/>
            <person name="Ward D."/>
            <person name="Feldgarden M."/>
            <person name="Gevers D."/>
            <person name="Saerens B."/>
            <person name="Vaneechoutte M."/>
            <person name="Walker B."/>
            <person name="Young S.K."/>
            <person name="Zeng Q."/>
            <person name="Gargeya S."/>
            <person name="Fitzgerald M."/>
            <person name="Haas B."/>
            <person name="Abouelleil A."/>
            <person name="Alvarado L."/>
            <person name="Arachchi H.M."/>
            <person name="Berlin A."/>
            <person name="Chapman S.B."/>
            <person name="Goldberg J."/>
            <person name="Griggs A."/>
            <person name="Gujja S."/>
            <person name="Hansen M."/>
            <person name="Howarth C."/>
            <person name="Imamovic A."/>
            <person name="Larimer J."/>
            <person name="McCowen C."/>
            <person name="Montmayeur A."/>
            <person name="Murphy C."/>
            <person name="Neiman D."/>
            <person name="Pearson M."/>
            <person name="Priest M."/>
            <person name="Roberts A."/>
            <person name="Saif S."/>
            <person name="Shea T."/>
            <person name="Sisk P."/>
            <person name="Sykes S."/>
            <person name="Wortman J."/>
            <person name="Nusbaum C."/>
            <person name="Birren B."/>
        </authorList>
    </citation>
    <scope>NUCLEOTIDE SEQUENCE [LARGE SCALE GENOMIC DNA]</scope>
    <source>
        <strain evidence="2 3">ACS-216-V-Col6b</strain>
    </source>
</reference>
<dbReference type="GO" id="GO:0008745">
    <property type="term" value="F:N-acetylmuramoyl-L-alanine amidase activity"/>
    <property type="evidence" value="ECO:0007669"/>
    <property type="project" value="InterPro"/>
</dbReference>
<dbReference type="OrthoDB" id="548109at2"/>
<dbReference type="PATRIC" id="fig|883156.3.peg.559"/>
<dbReference type="HOGENOM" id="CLU_1395459_0_0_9"/>
<protein>
    <recommendedName>
        <fullName evidence="1">N-acetylmuramoyl-L-alanine amidase domain-containing protein</fullName>
    </recommendedName>
</protein>
<proteinExistence type="predicted"/>
<organism evidence="2 3">
    <name type="scientific">Veillonella seminalis ACS-216-V-Col6b</name>
    <dbReference type="NCBI Taxonomy" id="883156"/>
    <lineage>
        <taxon>Bacteria</taxon>
        <taxon>Bacillati</taxon>
        <taxon>Bacillota</taxon>
        <taxon>Negativicutes</taxon>
        <taxon>Veillonellales</taxon>
        <taxon>Veillonellaceae</taxon>
        <taxon>Veillonella</taxon>
    </lineage>
</organism>
<evidence type="ECO:0000259" key="1">
    <source>
        <dbReference type="Pfam" id="PF01510"/>
    </source>
</evidence>
<comment type="caution">
    <text evidence="2">The sequence shown here is derived from an EMBL/GenBank/DDBJ whole genome shotgun (WGS) entry which is preliminary data.</text>
</comment>
<dbReference type="STRING" id="883156.HMPREF9282_00575"/>
<dbReference type="EMBL" id="AHAF01000003">
    <property type="protein sequence ID" value="EKU78778.1"/>
    <property type="molecule type" value="Genomic_DNA"/>
</dbReference>
<sequence length="171" mass="19124">MALYTLNDVEYLAKVSNANRITLHWSASDYNTAFNDYHLNIMGNGDIISYHDNFDVKLANTSMRNTGNIGITLACCVDASVWKDGSCDFGTYPPTDAQIETMAQVIAAICKAKGWDADYDHVKTHAEWAAIDGYSIYDNDPDMRWDLLQVPQEKGNGGDILRGKANWYLQN</sequence>
<evidence type="ECO:0000313" key="3">
    <source>
        <dbReference type="Proteomes" id="UP000009891"/>
    </source>
</evidence>
<dbReference type="InterPro" id="IPR036505">
    <property type="entry name" value="Amidase/PGRP_sf"/>
</dbReference>
<dbReference type="RefSeq" id="WP_006555475.1">
    <property type="nucleotide sequence ID" value="NZ_JH992936.1"/>
</dbReference>
<dbReference type="Pfam" id="PF01510">
    <property type="entry name" value="Amidase_2"/>
    <property type="match status" value="1"/>
</dbReference>
<gene>
    <name evidence="2" type="ORF">HMPREF9282_00575</name>
</gene>
<dbReference type="InterPro" id="IPR002502">
    <property type="entry name" value="Amidase_domain"/>
</dbReference>
<keyword evidence="3" id="KW-1185">Reference proteome</keyword>
<evidence type="ECO:0000313" key="2">
    <source>
        <dbReference type="EMBL" id="EKU78778.1"/>
    </source>
</evidence>
<dbReference type="GO" id="GO:0009253">
    <property type="term" value="P:peptidoglycan catabolic process"/>
    <property type="evidence" value="ECO:0007669"/>
    <property type="project" value="InterPro"/>
</dbReference>
<dbReference type="Proteomes" id="UP000009891">
    <property type="component" value="Unassembled WGS sequence"/>
</dbReference>
<feature type="domain" description="N-acetylmuramoyl-L-alanine amidase" evidence="1">
    <location>
        <begin position="20"/>
        <end position="129"/>
    </location>
</feature>
<name>K9D396_9FIRM</name>